<evidence type="ECO:0000313" key="3">
    <source>
        <dbReference type="Proteomes" id="UP000295662"/>
    </source>
</evidence>
<dbReference type="EMBL" id="SOCA01000007">
    <property type="protein sequence ID" value="TDU67159.1"/>
    <property type="molecule type" value="Genomic_DNA"/>
</dbReference>
<accession>A0A4R7RPZ8</accession>
<dbReference type="AlphaFoldDB" id="A0A4R7RPZ8"/>
<comment type="caution">
    <text evidence="2">The sequence shown here is derived from an EMBL/GenBank/DDBJ whole genome shotgun (WGS) entry which is preliminary data.</text>
</comment>
<dbReference type="Proteomes" id="UP000295662">
    <property type="component" value="Unassembled WGS sequence"/>
</dbReference>
<dbReference type="PROSITE" id="PS00089">
    <property type="entry name" value="RIBORED_LARGE"/>
    <property type="match status" value="1"/>
</dbReference>
<evidence type="ECO:0000313" key="2">
    <source>
        <dbReference type="EMBL" id="TDU67159.1"/>
    </source>
</evidence>
<sequence>MIRFAENNGLLLDGIGIGQLMRMNAMRSGSEHKVAHHILENRVVKDLDSQSIATESLFDYLTDHLLSNLFFNDDVRLEGFYEEKDRIHIVISQPYVHGIHPDWETLKAELEAQGLRHESPSSKIPTFMIEDSPAGTIYVYDLHENNVIQGSISGLMHPIDAHFYFDDRYERVAALQALGILEKQTHTE</sequence>
<dbReference type="Pfam" id="PF18762">
    <property type="entry name" value="Kinase-PolyVal"/>
    <property type="match status" value="1"/>
</dbReference>
<feature type="domain" description="Ribonucleotide reductase large subunit" evidence="1">
    <location>
        <begin position="103"/>
        <end position="125"/>
    </location>
</feature>
<keyword evidence="3" id="KW-1185">Reference proteome</keyword>
<proteinExistence type="predicted"/>
<evidence type="ECO:0000259" key="1">
    <source>
        <dbReference type="PROSITE" id="PS00089"/>
    </source>
</evidence>
<name>A0A4R7RPZ8_9BACT</name>
<gene>
    <name evidence="2" type="ORF">EI77_03360</name>
</gene>
<organism evidence="2 3">
    <name type="scientific">Prosthecobacter fusiformis</name>
    <dbReference type="NCBI Taxonomy" id="48464"/>
    <lineage>
        <taxon>Bacteria</taxon>
        <taxon>Pseudomonadati</taxon>
        <taxon>Verrucomicrobiota</taxon>
        <taxon>Verrucomicrobiia</taxon>
        <taxon>Verrucomicrobiales</taxon>
        <taxon>Verrucomicrobiaceae</taxon>
        <taxon>Prosthecobacter</taxon>
    </lineage>
</organism>
<reference evidence="2 3" key="1">
    <citation type="submission" date="2019-03" db="EMBL/GenBank/DDBJ databases">
        <title>Genomic Encyclopedia of Archaeal and Bacterial Type Strains, Phase II (KMG-II): from individual species to whole genera.</title>
        <authorList>
            <person name="Goeker M."/>
        </authorList>
    </citation>
    <scope>NUCLEOTIDE SEQUENCE [LARGE SCALE GENOMIC DNA]</scope>
    <source>
        <strain evidence="2 3">ATCC 25309</strain>
    </source>
</reference>
<dbReference type="InterPro" id="IPR041055">
    <property type="entry name" value="Kinase-PolyVal"/>
</dbReference>
<protein>
    <recommendedName>
        <fullName evidence="1">Ribonucleotide reductase large subunit domain-containing protein</fullName>
    </recommendedName>
</protein>
<dbReference type="InterPro" id="IPR013346">
    <property type="entry name" value="NrdE_NrdA_C"/>
</dbReference>